<reference evidence="7 8" key="1">
    <citation type="submission" date="2020-09" db="EMBL/GenBank/DDBJ databases">
        <title>Diversity and distribution of actinomycetes associated with coral in the coast of Hainan.</title>
        <authorList>
            <person name="Li F."/>
        </authorList>
    </citation>
    <scope>NUCLEOTIDE SEQUENCE [LARGE SCALE GENOMIC DNA]</scope>
    <source>
        <strain evidence="7 8">HNM0947</strain>
    </source>
</reference>
<keyword evidence="3 6" id="KW-0812">Transmembrane</keyword>
<evidence type="ECO:0000256" key="4">
    <source>
        <dbReference type="ARBA" id="ARBA00022989"/>
    </source>
</evidence>
<dbReference type="InterPro" id="IPR001123">
    <property type="entry name" value="LeuE-type"/>
</dbReference>
<evidence type="ECO:0000313" key="7">
    <source>
        <dbReference type="EMBL" id="MBE3000469.1"/>
    </source>
</evidence>
<feature type="transmembrane region" description="Helical" evidence="6">
    <location>
        <begin position="152"/>
        <end position="173"/>
    </location>
</feature>
<evidence type="ECO:0000256" key="5">
    <source>
        <dbReference type="ARBA" id="ARBA00023136"/>
    </source>
</evidence>
<feature type="transmembrane region" description="Helical" evidence="6">
    <location>
        <begin position="37"/>
        <end position="65"/>
    </location>
</feature>
<dbReference type="EMBL" id="JADBGI010000015">
    <property type="protein sequence ID" value="MBE3000469.1"/>
    <property type="molecule type" value="Genomic_DNA"/>
</dbReference>
<keyword evidence="5 6" id="KW-0472">Membrane</keyword>
<comment type="subcellular location">
    <subcellularLocation>
        <location evidence="1">Cell membrane</location>
        <topology evidence="1">Multi-pass membrane protein</topology>
    </subcellularLocation>
</comment>
<protein>
    <submittedName>
        <fullName evidence="7">LysE family translocator</fullName>
    </submittedName>
</protein>
<evidence type="ECO:0000313" key="8">
    <source>
        <dbReference type="Proteomes" id="UP000806528"/>
    </source>
</evidence>
<evidence type="ECO:0000256" key="3">
    <source>
        <dbReference type="ARBA" id="ARBA00022692"/>
    </source>
</evidence>
<accession>A0ABR9P9G7</accession>
<keyword evidence="2" id="KW-1003">Cell membrane</keyword>
<dbReference type="PANTHER" id="PTHR30086:SF20">
    <property type="entry name" value="ARGININE EXPORTER PROTEIN ARGO-RELATED"/>
    <property type="match status" value="1"/>
</dbReference>
<feature type="transmembrane region" description="Helical" evidence="6">
    <location>
        <begin position="179"/>
        <end position="199"/>
    </location>
</feature>
<feature type="transmembrane region" description="Helical" evidence="6">
    <location>
        <begin position="72"/>
        <end position="90"/>
    </location>
</feature>
<gene>
    <name evidence="7" type="ORF">IDM40_17430</name>
</gene>
<organism evidence="7 8">
    <name type="scientific">Nocardiopsis coralli</name>
    <dbReference type="NCBI Taxonomy" id="2772213"/>
    <lineage>
        <taxon>Bacteria</taxon>
        <taxon>Bacillati</taxon>
        <taxon>Actinomycetota</taxon>
        <taxon>Actinomycetes</taxon>
        <taxon>Streptosporangiales</taxon>
        <taxon>Nocardiopsidaceae</taxon>
        <taxon>Nocardiopsis</taxon>
    </lineage>
</organism>
<keyword evidence="8" id="KW-1185">Reference proteome</keyword>
<proteinExistence type="predicted"/>
<sequence length="208" mass="20860">MEGSLLAAFWGVSALLALTPGADWAYAISSAVRPGGALPAVAGMLTGHLAATFAVAAGVASLIAASDTAMSALTLIGALYLLWLGATSLLRSPAQDTSEPAAPAGRARTFAKGAGVSMLNPKLLLLFLALLPQFTDPGGAWAMGAQMVALGLVHVFTCAVIYSGVAFGVGAVLTERPRAARAVGLLSGLVMIALGLALAGEQLLAYVR</sequence>
<comment type="caution">
    <text evidence="7">The sequence shown here is derived from an EMBL/GenBank/DDBJ whole genome shotgun (WGS) entry which is preliminary data.</text>
</comment>
<dbReference type="Proteomes" id="UP000806528">
    <property type="component" value="Unassembled WGS sequence"/>
</dbReference>
<evidence type="ECO:0000256" key="6">
    <source>
        <dbReference type="SAM" id="Phobius"/>
    </source>
</evidence>
<feature type="transmembrane region" description="Helical" evidence="6">
    <location>
        <begin position="110"/>
        <end position="131"/>
    </location>
</feature>
<keyword evidence="4 6" id="KW-1133">Transmembrane helix</keyword>
<name>A0ABR9P9G7_9ACTN</name>
<evidence type="ECO:0000256" key="1">
    <source>
        <dbReference type="ARBA" id="ARBA00004651"/>
    </source>
</evidence>
<dbReference type="Pfam" id="PF01810">
    <property type="entry name" value="LysE"/>
    <property type="match status" value="1"/>
</dbReference>
<evidence type="ECO:0000256" key="2">
    <source>
        <dbReference type="ARBA" id="ARBA00022475"/>
    </source>
</evidence>
<dbReference type="PANTHER" id="PTHR30086">
    <property type="entry name" value="ARGININE EXPORTER PROTEIN ARGO"/>
    <property type="match status" value="1"/>
</dbReference>